<evidence type="ECO:0000313" key="3">
    <source>
        <dbReference type="Proteomes" id="UP000757232"/>
    </source>
</evidence>
<keyword evidence="3" id="KW-1185">Reference proteome</keyword>
<dbReference type="OrthoDB" id="654211at2759"/>
<dbReference type="Proteomes" id="UP000757232">
    <property type="component" value="Unassembled WGS sequence"/>
</dbReference>
<protein>
    <submittedName>
        <fullName evidence="2">Uncharacterized protein</fullName>
    </submittedName>
</protein>
<comment type="caution">
    <text evidence="2">The sequence shown here is derived from an EMBL/GenBank/DDBJ whole genome shotgun (WGS) entry which is preliminary data.</text>
</comment>
<evidence type="ECO:0000313" key="2">
    <source>
        <dbReference type="EMBL" id="OCB85504.1"/>
    </source>
</evidence>
<dbReference type="EMBL" id="LNZH02000209">
    <property type="protein sequence ID" value="OCB85504.1"/>
    <property type="molecule type" value="Genomic_DNA"/>
</dbReference>
<sequence>MSIATHRSVVVKTLNVISSHSPLTAQSESSCSSRSISPDETRRYFRTQRFPARPPTPSVFQLPDDDDPLLRRDPHRWNRTFGGDCDVTFENKQQHDRHVLSHIPDARGVLWTTYKCRFCLEKRAEVLQKAAESGRIDKRDVGLFARKDPCDRHLRTIHSAENVDNEVAYIIEDATPWWWPSALSYTSTYNKPAENLEPRPDGENRTWREYLDDILDERPFARDKPLEPIEGLKMDIGLTDGGETTSRPANRRRSSK</sequence>
<gene>
    <name evidence="2" type="ORF">A7U60_g7514</name>
</gene>
<dbReference type="AlphaFoldDB" id="A0A9Q5N9K7"/>
<feature type="region of interest" description="Disordered" evidence="1">
    <location>
        <begin position="231"/>
        <end position="256"/>
    </location>
</feature>
<reference evidence="2" key="1">
    <citation type="submission" date="2016-06" db="EMBL/GenBank/DDBJ databases">
        <title>Draft Genome sequence of the fungus Inonotus baumii.</title>
        <authorList>
            <person name="Zhu H."/>
            <person name="Lin W."/>
        </authorList>
    </citation>
    <scope>NUCLEOTIDE SEQUENCE</scope>
    <source>
        <strain evidence="2">821</strain>
    </source>
</reference>
<organism evidence="2 3">
    <name type="scientific">Sanghuangporus baumii</name>
    <name type="common">Phellinus baumii</name>
    <dbReference type="NCBI Taxonomy" id="108892"/>
    <lineage>
        <taxon>Eukaryota</taxon>
        <taxon>Fungi</taxon>
        <taxon>Dikarya</taxon>
        <taxon>Basidiomycota</taxon>
        <taxon>Agaricomycotina</taxon>
        <taxon>Agaricomycetes</taxon>
        <taxon>Hymenochaetales</taxon>
        <taxon>Hymenochaetaceae</taxon>
        <taxon>Sanghuangporus</taxon>
    </lineage>
</organism>
<name>A0A9Q5N9K7_SANBA</name>
<accession>A0A9Q5N9K7</accession>
<proteinExistence type="predicted"/>
<evidence type="ECO:0000256" key="1">
    <source>
        <dbReference type="SAM" id="MobiDB-lite"/>
    </source>
</evidence>